<dbReference type="GeneID" id="302995642"/>
<accession>A0A4Y8VGE7</accession>
<proteinExistence type="predicted"/>
<protein>
    <recommendedName>
        <fullName evidence="4">Lipocalin-like domain-containing protein</fullName>
    </recommendedName>
</protein>
<dbReference type="EMBL" id="SGVY01000026">
    <property type="protein sequence ID" value="TFH79277.1"/>
    <property type="molecule type" value="Genomic_DNA"/>
</dbReference>
<organism evidence="2 3">
    <name type="scientific">Segatella hominis</name>
    <dbReference type="NCBI Taxonomy" id="2518605"/>
    <lineage>
        <taxon>Bacteria</taxon>
        <taxon>Pseudomonadati</taxon>
        <taxon>Bacteroidota</taxon>
        <taxon>Bacteroidia</taxon>
        <taxon>Bacteroidales</taxon>
        <taxon>Prevotellaceae</taxon>
        <taxon>Segatella</taxon>
    </lineage>
</organism>
<evidence type="ECO:0000313" key="3">
    <source>
        <dbReference type="Proteomes" id="UP000297872"/>
    </source>
</evidence>
<evidence type="ECO:0000313" key="2">
    <source>
        <dbReference type="EMBL" id="TFH79277.1"/>
    </source>
</evidence>
<sequence>MKKFFTLIAAVAMAASMNAQTLSFDTDYASGSVPATFSANGLVLSIVDTASKLSVDKNSAYFGTDDSYQKFDKRLKSGGKSSSNNNLTLTLPSDGTLKVYARTGSSSATNRNVILTQNDAELANKILLESEAVSVNMMVDGEEVAKKVYPAVSVAVKAGDVSITYPIGSINFYGFEFVAAGTTGISDIQAPKSSKNGATLNLLGQKVANDAKGIVIKNGKKFINK</sequence>
<keyword evidence="3" id="KW-1185">Reference proteome</keyword>
<feature type="chain" id="PRO_5021249532" description="Lipocalin-like domain-containing protein" evidence="1">
    <location>
        <begin position="22"/>
        <end position="225"/>
    </location>
</feature>
<keyword evidence="1" id="KW-0732">Signal</keyword>
<reference evidence="2 3" key="1">
    <citation type="submission" date="2019-02" db="EMBL/GenBank/DDBJ databases">
        <title>Draft Genome Sequence of the Prevotella sp. BCRC 81118, Isolated from Human Feces.</title>
        <authorList>
            <person name="Huang C.-H."/>
        </authorList>
    </citation>
    <scope>NUCLEOTIDE SEQUENCE [LARGE SCALE GENOMIC DNA]</scope>
    <source>
        <strain evidence="2 3">BCRC 81118</strain>
    </source>
</reference>
<dbReference type="RefSeq" id="WP_134843715.1">
    <property type="nucleotide sequence ID" value="NZ_SGVY01000026.1"/>
</dbReference>
<dbReference type="OrthoDB" id="1073163at2"/>
<evidence type="ECO:0008006" key="4">
    <source>
        <dbReference type="Google" id="ProtNLM"/>
    </source>
</evidence>
<gene>
    <name evidence="2" type="ORF">EXN75_10135</name>
</gene>
<comment type="caution">
    <text evidence="2">The sequence shown here is derived from an EMBL/GenBank/DDBJ whole genome shotgun (WGS) entry which is preliminary data.</text>
</comment>
<dbReference type="AlphaFoldDB" id="A0A4Y8VGE7"/>
<name>A0A4Y8VGE7_9BACT</name>
<dbReference type="Proteomes" id="UP000297872">
    <property type="component" value="Unassembled WGS sequence"/>
</dbReference>
<feature type="signal peptide" evidence="1">
    <location>
        <begin position="1"/>
        <end position="21"/>
    </location>
</feature>
<evidence type="ECO:0000256" key="1">
    <source>
        <dbReference type="SAM" id="SignalP"/>
    </source>
</evidence>